<evidence type="ECO:0000313" key="1">
    <source>
        <dbReference type="EMBL" id="TRM67242.1"/>
    </source>
</evidence>
<name>A0A550CR16_9AGAR</name>
<dbReference type="Proteomes" id="UP000320762">
    <property type="component" value="Unassembled WGS sequence"/>
</dbReference>
<sequence>MTPRIKRLKTDCALGLRPELSLTAQQLRYSHLPASAIAQHRSTREDPAILIPQARLSAMNISDPGSQLGVLRTVLRGRGKPRPRVDEASSHITIASSPFPEGPLEAEGLDAITIDMFRRNLHVPMYICLYDGGSLPTTARATARPPLTKRVARGQSRRFVNGSRHLLVVAGNSRRLGG</sequence>
<accession>A0A550CR16</accession>
<dbReference type="EMBL" id="VDMD01000003">
    <property type="protein sequence ID" value="TRM67242.1"/>
    <property type="molecule type" value="Genomic_DNA"/>
</dbReference>
<protein>
    <submittedName>
        <fullName evidence="1">Uncharacterized protein</fullName>
    </submittedName>
</protein>
<evidence type="ECO:0000313" key="2">
    <source>
        <dbReference type="Proteomes" id="UP000320762"/>
    </source>
</evidence>
<gene>
    <name evidence="1" type="ORF">BD626DRAFT_535174</name>
</gene>
<keyword evidence="2" id="KW-1185">Reference proteome</keyword>
<organism evidence="1 2">
    <name type="scientific">Schizophyllum amplum</name>
    <dbReference type="NCBI Taxonomy" id="97359"/>
    <lineage>
        <taxon>Eukaryota</taxon>
        <taxon>Fungi</taxon>
        <taxon>Dikarya</taxon>
        <taxon>Basidiomycota</taxon>
        <taxon>Agaricomycotina</taxon>
        <taxon>Agaricomycetes</taxon>
        <taxon>Agaricomycetidae</taxon>
        <taxon>Agaricales</taxon>
        <taxon>Schizophyllaceae</taxon>
        <taxon>Schizophyllum</taxon>
    </lineage>
</organism>
<proteinExistence type="predicted"/>
<comment type="caution">
    <text evidence="1">The sequence shown here is derived from an EMBL/GenBank/DDBJ whole genome shotgun (WGS) entry which is preliminary data.</text>
</comment>
<dbReference type="AlphaFoldDB" id="A0A550CR16"/>
<reference evidence="1 2" key="1">
    <citation type="journal article" date="2019" name="New Phytol.">
        <title>Comparative genomics reveals unique wood-decay strategies and fruiting body development in the Schizophyllaceae.</title>
        <authorList>
            <person name="Almasi E."/>
            <person name="Sahu N."/>
            <person name="Krizsan K."/>
            <person name="Balint B."/>
            <person name="Kovacs G.M."/>
            <person name="Kiss B."/>
            <person name="Cseklye J."/>
            <person name="Drula E."/>
            <person name="Henrissat B."/>
            <person name="Nagy I."/>
            <person name="Chovatia M."/>
            <person name="Adam C."/>
            <person name="LaButti K."/>
            <person name="Lipzen A."/>
            <person name="Riley R."/>
            <person name="Grigoriev I.V."/>
            <person name="Nagy L.G."/>
        </authorList>
    </citation>
    <scope>NUCLEOTIDE SEQUENCE [LARGE SCALE GENOMIC DNA]</scope>
    <source>
        <strain evidence="1 2">NL-1724</strain>
    </source>
</reference>